<dbReference type="Proteomes" id="UP001596407">
    <property type="component" value="Unassembled WGS sequence"/>
</dbReference>
<feature type="compositionally biased region" description="Acidic residues" evidence="1">
    <location>
        <begin position="95"/>
        <end position="108"/>
    </location>
</feature>
<evidence type="ECO:0000256" key="1">
    <source>
        <dbReference type="SAM" id="MobiDB-lite"/>
    </source>
</evidence>
<feature type="region of interest" description="Disordered" evidence="1">
    <location>
        <begin position="78"/>
        <end position="108"/>
    </location>
</feature>
<accession>A0ABD5WN94</accession>
<dbReference type="EMBL" id="JBHSZH010000005">
    <property type="protein sequence ID" value="MFC7081986.1"/>
    <property type="molecule type" value="Genomic_DNA"/>
</dbReference>
<reference evidence="2 3" key="1">
    <citation type="journal article" date="2019" name="Int. J. Syst. Evol. Microbiol.">
        <title>The Global Catalogue of Microorganisms (GCM) 10K type strain sequencing project: providing services to taxonomists for standard genome sequencing and annotation.</title>
        <authorList>
            <consortium name="The Broad Institute Genomics Platform"/>
            <consortium name="The Broad Institute Genome Sequencing Center for Infectious Disease"/>
            <person name="Wu L."/>
            <person name="Ma J."/>
        </authorList>
    </citation>
    <scope>NUCLEOTIDE SEQUENCE [LARGE SCALE GENOMIC DNA]</scope>
    <source>
        <strain evidence="2 3">DT72</strain>
    </source>
</reference>
<feature type="compositionally biased region" description="Basic and acidic residues" evidence="1">
    <location>
        <begin position="84"/>
        <end position="93"/>
    </location>
</feature>
<gene>
    <name evidence="2" type="ORF">ACFQJ6_19730</name>
</gene>
<sequence>MADRVLKVNAYTTLDLVDARAEGHDFEESAYATLNVTAPRNDPDRVELQFELDNTELDALPAHADRADLSPEQARSLAADLESYAEKVERAQADESADESDATGTSDD</sequence>
<dbReference type="Pfam" id="PF19887">
    <property type="entry name" value="DUF6360"/>
    <property type="match status" value="1"/>
</dbReference>
<keyword evidence="3" id="KW-1185">Reference proteome</keyword>
<organism evidence="2 3">
    <name type="scientific">Halorussus caseinilyticus</name>
    <dbReference type="NCBI Taxonomy" id="3034025"/>
    <lineage>
        <taxon>Archaea</taxon>
        <taxon>Methanobacteriati</taxon>
        <taxon>Methanobacteriota</taxon>
        <taxon>Stenosarchaea group</taxon>
        <taxon>Halobacteria</taxon>
        <taxon>Halobacteriales</taxon>
        <taxon>Haladaptataceae</taxon>
        <taxon>Halorussus</taxon>
    </lineage>
</organism>
<evidence type="ECO:0000313" key="2">
    <source>
        <dbReference type="EMBL" id="MFC7081986.1"/>
    </source>
</evidence>
<protein>
    <submittedName>
        <fullName evidence="2">DUF6360 family protein</fullName>
    </submittedName>
</protein>
<dbReference type="RefSeq" id="WP_276280042.1">
    <property type="nucleotide sequence ID" value="NZ_CP119809.1"/>
</dbReference>
<dbReference type="InterPro" id="IPR045940">
    <property type="entry name" value="DUF6360"/>
</dbReference>
<comment type="caution">
    <text evidence="2">The sequence shown here is derived from an EMBL/GenBank/DDBJ whole genome shotgun (WGS) entry which is preliminary data.</text>
</comment>
<evidence type="ECO:0000313" key="3">
    <source>
        <dbReference type="Proteomes" id="UP001596407"/>
    </source>
</evidence>
<proteinExistence type="predicted"/>
<dbReference type="GeneID" id="79304650"/>
<name>A0ABD5WN94_9EURY</name>
<dbReference type="AlphaFoldDB" id="A0ABD5WN94"/>